<dbReference type="PANTHER" id="PTHR13037:SF24">
    <property type="entry name" value="POLYCOMB PROTEIN PCL-RELATED"/>
    <property type="match status" value="1"/>
</dbReference>
<dbReference type="PANTHER" id="PTHR13037">
    <property type="entry name" value="FORMIN"/>
    <property type="match status" value="1"/>
</dbReference>
<protein>
    <submittedName>
        <fullName evidence="3">Uncharacterized protein</fullName>
    </submittedName>
</protein>
<feature type="region of interest" description="Disordered" evidence="2">
    <location>
        <begin position="558"/>
        <end position="584"/>
    </location>
</feature>
<organism evidence="3 4">
    <name type="scientific">Penaeus vannamei</name>
    <name type="common">Whiteleg shrimp</name>
    <name type="synonym">Litopenaeus vannamei</name>
    <dbReference type="NCBI Taxonomy" id="6689"/>
    <lineage>
        <taxon>Eukaryota</taxon>
        <taxon>Metazoa</taxon>
        <taxon>Ecdysozoa</taxon>
        <taxon>Arthropoda</taxon>
        <taxon>Crustacea</taxon>
        <taxon>Multicrustacea</taxon>
        <taxon>Malacostraca</taxon>
        <taxon>Eumalacostraca</taxon>
        <taxon>Eucarida</taxon>
        <taxon>Decapoda</taxon>
        <taxon>Dendrobranchiata</taxon>
        <taxon>Penaeoidea</taxon>
        <taxon>Penaeidae</taxon>
        <taxon>Penaeus</taxon>
    </lineage>
</organism>
<reference evidence="3 4" key="2">
    <citation type="submission" date="2019-01" db="EMBL/GenBank/DDBJ databases">
        <title>The decoding of complex shrimp genome reveals the adaptation for benthos swimmer, frequently molting mechanism and breeding impact on genome.</title>
        <authorList>
            <person name="Sun Y."/>
            <person name="Gao Y."/>
            <person name="Yu Y."/>
        </authorList>
    </citation>
    <scope>NUCLEOTIDE SEQUENCE [LARGE SCALE GENOMIC DNA]</scope>
    <source>
        <tissue evidence="3">Muscle</tissue>
    </source>
</reference>
<feature type="compositionally biased region" description="Low complexity" evidence="2">
    <location>
        <begin position="563"/>
        <end position="574"/>
    </location>
</feature>
<dbReference type="EMBL" id="QCYY01001622">
    <property type="protein sequence ID" value="ROT76677.1"/>
    <property type="molecule type" value="Genomic_DNA"/>
</dbReference>
<evidence type="ECO:0000256" key="1">
    <source>
        <dbReference type="ARBA" id="ARBA00022581"/>
    </source>
</evidence>
<name>A0A3R7N3Z2_PENVA</name>
<reference evidence="3 4" key="1">
    <citation type="submission" date="2018-04" db="EMBL/GenBank/DDBJ databases">
        <authorList>
            <person name="Zhang X."/>
            <person name="Yuan J."/>
            <person name="Li F."/>
            <person name="Xiang J."/>
        </authorList>
    </citation>
    <scope>NUCLEOTIDE SEQUENCE [LARGE SCALE GENOMIC DNA]</scope>
    <source>
        <tissue evidence="3">Muscle</tissue>
    </source>
</reference>
<dbReference type="Proteomes" id="UP000283509">
    <property type="component" value="Unassembled WGS sequence"/>
</dbReference>
<gene>
    <name evidence="3" type="ORF">C7M84_004711</name>
</gene>
<sequence>MRDSLESSSSAFTLFCPDRPFSLSRLTRFVSSPSFSSIISLLCLHRSFLPSLSSLSYSSRLSSSSPHFSRSSSSWPHPLFRHFRLFSLTLSSLPIPLESPSSSLLSTLLLSGHDSRPFPFLLSLLLTSSVVPSSRHLSIIIISASPSTPTRPFSCLLSPVVSPRVLCSGGCFSLRSSFSGPLPPFISDVYPFSVSLTLSSLPVYSIILIYAHPLSRAVSPLFSSTLLLRLLPSFFSKIIIISAPPSFPTFPFYVSSLSLSVDLLSTWRSLVNLSFISASPSYRLPRYLCSFSPLSLVAALLVTLPQFSHSSHHLCLTLFRPDPLHFSGGVLFAFFILSSIYLRPTHPTFFAPRGNVFKKCLFSRSSSSLPYPLSDCPFLSLSLSLSRLSPVLSIIIISASPSFRVLSLSPLCRLSPVLSIIIISASPSFRFSFIYFRSLFNAFPICSPHPQPRNPSFISSSSPNSILAHLSPTPHALTVFYLVLPSPNSYLSPSLPPTRPSPPHTVFLSSSFFRQLQSSISPPPPPHTSCHNLPHPHPHPYRLYLFSSPIHLPISPPPPPLPSISSSSPQFSLPYLPPTPNPYR</sequence>
<evidence type="ECO:0000256" key="2">
    <source>
        <dbReference type="SAM" id="MobiDB-lite"/>
    </source>
</evidence>
<keyword evidence="4" id="KW-1185">Reference proteome</keyword>
<accession>A0A3R7N3Z2</accession>
<proteinExistence type="predicted"/>
<keyword evidence="1" id="KW-0945">Host-virus interaction</keyword>
<comment type="caution">
    <text evidence="3">The sequence shown here is derived from an EMBL/GenBank/DDBJ whole genome shotgun (WGS) entry which is preliminary data.</text>
</comment>
<feature type="compositionally biased region" description="Pro residues" evidence="2">
    <location>
        <begin position="575"/>
        <end position="584"/>
    </location>
</feature>
<evidence type="ECO:0000313" key="4">
    <source>
        <dbReference type="Proteomes" id="UP000283509"/>
    </source>
</evidence>
<evidence type="ECO:0000313" key="3">
    <source>
        <dbReference type="EMBL" id="ROT76677.1"/>
    </source>
</evidence>
<dbReference type="AlphaFoldDB" id="A0A3R7N3Z2"/>